<feature type="non-terminal residue" evidence="2">
    <location>
        <position position="61"/>
    </location>
</feature>
<comment type="caution">
    <text evidence="2">The sequence shown here is derived from an EMBL/GenBank/DDBJ whole genome shotgun (WGS) entry which is preliminary data.</text>
</comment>
<dbReference type="EMBL" id="JBHTHX010000513">
    <property type="protein sequence ID" value="MFD0886088.1"/>
    <property type="molecule type" value="Genomic_DNA"/>
</dbReference>
<feature type="transmembrane region" description="Helical" evidence="1">
    <location>
        <begin position="43"/>
        <end position="60"/>
    </location>
</feature>
<proteinExistence type="predicted"/>
<reference evidence="3" key="1">
    <citation type="journal article" date="2019" name="Int. J. Syst. Evol. Microbiol.">
        <title>The Global Catalogue of Microorganisms (GCM) 10K type strain sequencing project: providing services to taxonomists for standard genome sequencing and annotation.</title>
        <authorList>
            <consortium name="The Broad Institute Genomics Platform"/>
            <consortium name="The Broad Institute Genome Sequencing Center for Infectious Disease"/>
            <person name="Wu L."/>
            <person name="Ma J."/>
        </authorList>
    </citation>
    <scope>NUCLEOTIDE SEQUENCE [LARGE SCALE GENOMIC DNA]</scope>
    <source>
        <strain evidence="3">CCUG 62974</strain>
    </source>
</reference>
<keyword evidence="1" id="KW-0812">Transmembrane</keyword>
<gene>
    <name evidence="2" type="ORF">ACFQ08_16195</name>
</gene>
<keyword evidence="1" id="KW-1133">Transmembrane helix</keyword>
<keyword evidence="1" id="KW-0472">Membrane</keyword>
<name>A0ABW3DTS1_9ACTN</name>
<protein>
    <submittedName>
        <fullName evidence="2">Cobalt ECF transporter T component CbiQ</fullName>
    </submittedName>
</protein>
<keyword evidence="3" id="KW-1185">Reference proteome</keyword>
<evidence type="ECO:0000256" key="1">
    <source>
        <dbReference type="SAM" id="Phobius"/>
    </source>
</evidence>
<organism evidence="2 3">
    <name type="scientific">Streptosporangium algeriense</name>
    <dbReference type="NCBI Taxonomy" id="1682748"/>
    <lineage>
        <taxon>Bacteria</taxon>
        <taxon>Bacillati</taxon>
        <taxon>Actinomycetota</taxon>
        <taxon>Actinomycetes</taxon>
        <taxon>Streptosporangiales</taxon>
        <taxon>Streptosporangiaceae</taxon>
        <taxon>Streptosporangium</taxon>
    </lineage>
</organism>
<sequence>MGAGHSHQLYRPGDTLVHRLPPQCKLAAVAAFALVVVATPREWLWSFGLYAVLLGVVALAV</sequence>
<evidence type="ECO:0000313" key="2">
    <source>
        <dbReference type="EMBL" id="MFD0886088.1"/>
    </source>
</evidence>
<evidence type="ECO:0000313" key="3">
    <source>
        <dbReference type="Proteomes" id="UP001597024"/>
    </source>
</evidence>
<accession>A0ABW3DTS1</accession>
<dbReference type="Proteomes" id="UP001597024">
    <property type="component" value="Unassembled WGS sequence"/>
</dbReference>